<name>A0A1B6DVV1_9HEMI</name>
<keyword evidence="1" id="KW-0472">Membrane</keyword>
<keyword evidence="1" id="KW-1133">Transmembrane helix</keyword>
<evidence type="ECO:0000313" key="2">
    <source>
        <dbReference type="EMBL" id="JAS29791.1"/>
    </source>
</evidence>
<evidence type="ECO:0000256" key="1">
    <source>
        <dbReference type="SAM" id="Phobius"/>
    </source>
</evidence>
<dbReference type="EMBL" id="GEDC01007507">
    <property type="protein sequence ID" value="JAS29791.1"/>
    <property type="molecule type" value="Transcribed_RNA"/>
</dbReference>
<feature type="transmembrane region" description="Helical" evidence="1">
    <location>
        <begin position="37"/>
        <end position="58"/>
    </location>
</feature>
<proteinExistence type="predicted"/>
<feature type="transmembrane region" description="Helical" evidence="1">
    <location>
        <begin position="127"/>
        <end position="147"/>
    </location>
</feature>
<gene>
    <name evidence="2" type="ORF">g.44933</name>
</gene>
<reference evidence="2" key="1">
    <citation type="submission" date="2015-12" db="EMBL/GenBank/DDBJ databases">
        <title>De novo transcriptome assembly of four potential Pierce s Disease insect vectors from Arizona vineyards.</title>
        <authorList>
            <person name="Tassone E.E."/>
        </authorList>
    </citation>
    <scope>NUCLEOTIDE SEQUENCE</scope>
</reference>
<evidence type="ECO:0008006" key="3">
    <source>
        <dbReference type="Google" id="ProtNLM"/>
    </source>
</evidence>
<sequence length="214" mass="24707">MPGRNSSKPNLYFLIMYYLHKTIGLSKPGSEDHLNKTLNFTISAVLLYGICSGIVMSFLNSDDIKVSTEAVLQVFITVHTLSVYVILIRKHKTIHDILYLLRTEFNYFEESLCIKSSEFWKTESNKTIYQVAVIFVMILSYILLSILGTKFYSNKYEDRKLIYPTWFPFSIETNWYYLGIFIECLVFSIHGLVNLFSISLFGGAANLFCAFTQI</sequence>
<feature type="transmembrane region" description="Helical" evidence="1">
    <location>
        <begin position="70"/>
        <end position="88"/>
    </location>
</feature>
<protein>
    <recommendedName>
        <fullName evidence="3">Odorant receptor</fullName>
    </recommendedName>
</protein>
<feature type="non-terminal residue" evidence="2">
    <location>
        <position position="214"/>
    </location>
</feature>
<keyword evidence="1" id="KW-0812">Transmembrane</keyword>
<organism evidence="2">
    <name type="scientific">Clastoptera arizonana</name>
    <name type="common">Arizona spittle bug</name>
    <dbReference type="NCBI Taxonomy" id="38151"/>
    <lineage>
        <taxon>Eukaryota</taxon>
        <taxon>Metazoa</taxon>
        <taxon>Ecdysozoa</taxon>
        <taxon>Arthropoda</taxon>
        <taxon>Hexapoda</taxon>
        <taxon>Insecta</taxon>
        <taxon>Pterygota</taxon>
        <taxon>Neoptera</taxon>
        <taxon>Paraneoptera</taxon>
        <taxon>Hemiptera</taxon>
        <taxon>Auchenorrhyncha</taxon>
        <taxon>Cercopoidea</taxon>
        <taxon>Clastopteridae</taxon>
        <taxon>Clastoptera</taxon>
    </lineage>
</organism>
<accession>A0A1B6DVV1</accession>
<dbReference type="AlphaFoldDB" id="A0A1B6DVV1"/>